<feature type="signal peptide" evidence="11">
    <location>
        <begin position="1"/>
        <end position="22"/>
    </location>
</feature>
<evidence type="ECO:0000313" key="14">
    <source>
        <dbReference type="EMBL" id="MBK9982732.1"/>
    </source>
</evidence>
<dbReference type="Pfam" id="PF00593">
    <property type="entry name" value="TonB_dep_Rec_b-barrel"/>
    <property type="match status" value="1"/>
</dbReference>
<dbReference type="Gene3D" id="2.170.130.10">
    <property type="entry name" value="TonB-dependent receptor, plug domain"/>
    <property type="match status" value="1"/>
</dbReference>
<evidence type="ECO:0000256" key="1">
    <source>
        <dbReference type="ARBA" id="ARBA00004571"/>
    </source>
</evidence>
<dbReference type="InterPro" id="IPR037066">
    <property type="entry name" value="Plug_dom_sf"/>
</dbReference>
<evidence type="ECO:0000313" key="15">
    <source>
        <dbReference type="Proteomes" id="UP000808337"/>
    </source>
</evidence>
<keyword evidence="2 8" id="KW-0813">Transport</keyword>
<dbReference type="PROSITE" id="PS52016">
    <property type="entry name" value="TONB_DEPENDENT_REC_3"/>
    <property type="match status" value="1"/>
</dbReference>
<dbReference type="InterPro" id="IPR036942">
    <property type="entry name" value="Beta-barrel_TonB_sf"/>
</dbReference>
<sequence>MNSKYLHAIFFLLTLMPLSAWTQTVTGVVLDDKTELPIIGVTIQEASTDRGTITDVDGRFTITLEKPDPVLIFRYTGYTAVELKLDGRTELEVKMTEAAFLIDEIVVVGYGIQKKSDLTGAVSTVKGKDLARVATSNVEQALQGKVAGVYVSPSSGTPGAGAVIRIRGTGTLNNANPLYVIDGMITYDASLVNPEDVESVEVLKDASAAAIYGSRGANGVIIITTKKGIPRDRAYISGSTYYGSQQITKKLALLNGAEFASAYNDLKGNAFFPDPTVFGAGTDWQDQIYRMAPISNSTISANGGSDQYSYSFSGNYFSQDGIIKNSHYDRLTLRLNAEYKLTPSIKLGHNISHSTIREDAAPDVVGSAYRMPPIYAARDSTGDFSDPTFFGLAIANPAADLFYKSNHHNSGSRLFGNLYVDINLFKDFTFRSNLGIDRVKKSSRFFEPKFEVSASQRNLNDRLSVGIDNGNEWIWEQTLTYDHTWNTDHHLTVLTGYTAEERKFESLGGSRENFPGTAEELLYLSAGNDTTQMNYQGAGDEALTSNIYRINYAYKNRYLLTLSWRTDRSSRFTKANRTGNFPSGSIGWNIGEESFMKQFPWLDRCKVRGSFGILGNQAASSTYPSTGAVTSGLYGVFGPDESLNQGATLISLSNANLKWETSRQTDVGIEMGILDGSIELEVDWYNRLTYDIIAAVPIPDYVGSQDDPVVNTAKVNNQGWDITATYRKGGKLSYNFGVILSPVTNKVIKLAEGRNEIFSAFLQGEPATHTIVGLPIGAFYGYKVAGIFQSQEEVDQSPKIGGEKPGDVRYQDTNRDGVITGDDRVYLGSPIPTLSYSMTAGLEWNGIDFNADVVGASGNKVFNAKETFRFATYNWEQHVVDRWTPENQSLTEPRITNGGNNYRVSDRFLEDGSFIRLRSVTLGYTLPKTILSKANISKLRFYVTGTNIWTKQKYSGYSPEFANGSNSYEVGLDFGGYPVSKAIQGGVEIQF</sequence>
<evidence type="ECO:0000256" key="9">
    <source>
        <dbReference type="RuleBase" id="RU003357"/>
    </source>
</evidence>
<dbReference type="InterPro" id="IPR023996">
    <property type="entry name" value="TonB-dep_OMP_SusC/RagA"/>
</dbReference>
<dbReference type="InterPro" id="IPR000531">
    <property type="entry name" value="Beta-barrel_TonB"/>
</dbReference>
<keyword evidence="4 8" id="KW-0812">Transmembrane</keyword>
<keyword evidence="14" id="KW-0675">Receptor</keyword>
<feature type="domain" description="TonB-dependent receptor-like beta-barrel" evidence="12">
    <location>
        <begin position="383"/>
        <end position="943"/>
    </location>
</feature>
<feature type="chain" id="PRO_5038779562" evidence="11">
    <location>
        <begin position="23"/>
        <end position="991"/>
    </location>
</feature>
<feature type="region of interest" description="Disordered" evidence="10">
    <location>
        <begin position="795"/>
        <end position="814"/>
    </location>
</feature>
<feature type="compositionally biased region" description="Basic and acidic residues" evidence="10">
    <location>
        <begin position="801"/>
        <end position="814"/>
    </location>
</feature>
<feature type="domain" description="TonB-dependent receptor plug" evidence="13">
    <location>
        <begin position="115"/>
        <end position="220"/>
    </location>
</feature>
<dbReference type="GO" id="GO:0009279">
    <property type="term" value="C:cell outer membrane"/>
    <property type="evidence" value="ECO:0007669"/>
    <property type="project" value="UniProtKB-SubCell"/>
</dbReference>
<evidence type="ECO:0000256" key="2">
    <source>
        <dbReference type="ARBA" id="ARBA00022448"/>
    </source>
</evidence>
<evidence type="ECO:0000256" key="3">
    <source>
        <dbReference type="ARBA" id="ARBA00022452"/>
    </source>
</evidence>
<evidence type="ECO:0000256" key="7">
    <source>
        <dbReference type="ARBA" id="ARBA00023237"/>
    </source>
</evidence>
<dbReference type="Pfam" id="PF07715">
    <property type="entry name" value="Plug"/>
    <property type="match status" value="1"/>
</dbReference>
<evidence type="ECO:0000256" key="8">
    <source>
        <dbReference type="PROSITE-ProRule" id="PRU01360"/>
    </source>
</evidence>
<dbReference type="NCBIfam" id="TIGR04057">
    <property type="entry name" value="SusC_RagA_signa"/>
    <property type="match status" value="1"/>
</dbReference>
<evidence type="ECO:0000256" key="5">
    <source>
        <dbReference type="ARBA" id="ARBA00023077"/>
    </source>
</evidence>
<dbReference type="SUPFAM" id="SSF49464">
    <property type="entry name" value="Carboxypeptidase regulatory domain-like"/>
    <property type="match status" value="1"/>
</dbReference>
<dbReference type="InterPro" id="IPR012910">
    <property type="entry name" value="Plug_dom"/>
</dbReference>
<reference evidence="14 15" key="1">
    <citation type="submission" date="2020-10" db="EMBL/GenBank/DDBJ databases">
        <title>Connecting structure to function with the recovery of over 1000 high-quality activated sludge metagenome-assembled genomes encoding full-length rRNA genes using long-read sequencing.</title>
        <authorList>
            <person name="Singleton C.M."/>
            <person name="Petriglieri F."/>
            <person name="Kristensen J.M."/>
            <person name="Kirkegaard R.H."/>
            <person name="Michaelsen T.Y."/>
            <person name="Andersen M.H."/>
            <person name="Karst S.M."/>
            <person name="Dueholm M.S."/>
            <person name="Nielsen P.H."/>
            <person name="Albertsen M."/>
        </authorList>
    </citation>
    <scope>NUCLEOTIDE SEQUENCE [LARGE SCALE GENOMIC DNA]</scope>
    <source>
        <strain evidence="14">Ribe_18-Q3-R11-54_MAXAC.273</strain>
    </source>
</reference>
<comment type="similarity">
    <text evidence="8 9">Belongs to the TonB-dependent receptor family.</text>
</comment>
<gene>
    <name evidence="14" type="ORF">IPP15_09965</name>
</gene>
<organism evidence="14 15">
    <name type="scientific">Candidatus Opimibacter skivensis</name>
    <dbReference type="NCBI Taxonomy" id="2982028"/>
    <lineage>
        <taxon>Bacteria</taxon>
        <taxon>Pseudomonadati</taxon>
        <taxon>Bacteroidota</taxon>
        <taxon>Saprospiria</taxon>
        <taxon>Saprospirales</taxon>
        <taxon>Saprospiraceae</taxon>
        <taxon>Candidatus Opimibacter</taxon>
    </lineage>
</organism>
<dbReference type="EMBL" id="JADKGY010000006">
    <property type="protein sequence ID" value="MBK9982732.1"/>
    <property type="molecule type" value="Genomic_DNA"/>
</dbReference>
<dbReference type="NCBIfam" id="TIGR04056">
    <property type="entry name" value="OMP_RagA_SusC"/>
    <property type="match status" value="1"/>
</dbReference>
<dbReference type="InterPro" id="IPR023997">
    <property type="entry name" value="TonB-dep_OMP_SusC/RagA_CS"/>
</dbReference>
<evidence type="ECO:0000259" key="12">
    <source>
        <dbReference type="Pfam" id="PF00593"/>
    </source>
</evidence>
<name>A0A9D7SVM0_9BACT</name>
<accession>A0A9D7SVM0</accession>
<dbReference type="Pfam" id="PF13715">
    <property type="entry name" value="CarbopepD_reg_2"/>
    <property type="match status" value="1"/>
</dbReference>
<dbReference type="InterPro" id="IPR008969">
    <property type="entry name" value="CarboxyPept-like_regulatory"/>
</dbReference>
<evidence type="ECO:0000256" key="10">
    <source>
        <dbReference type="SAM" id="MobiDB-lite"/>
    </source>
</evidence>
<keyword evidence="6 8" id="KW-0472">Membrane</keyword>
<dbReference type="InterPro" id="IPR039426">
    <property type="entry name" value="TonB-dep_rcpt-like"/>
</dbReference>
<dbReference type="FunFam" id="2.170.130.10:FF:000008">
    <property type="entry name" value="SusC/RagA family TonB-linked outer membrane protein"/>
    <property type="match status" value="1"/>
</dbReference>
<keyword evidence="5 9" id="KW-0798">TonB box</keyword>
<proteinExistence type="inferred from homology"/>
<evidence type="ECO:0000256" key="11">
    <source>
        <dbReference type="SAM" id="SignalP"/>
    </source>
</evidence>
<dbReference type="Gene3D" id="2.40.170.20">
    <property type="entry name" value="TonB-dependent receptor, beta-barrel domain"/>
    <property type="match status" value="1"/>
</dbReference>
<dbReference type="Gene3D" id="2.60.40.1120">
    <property type="entry name" value="Carboxypeptidase-like, regulatory domain"/>
    <property type="match status" value="1"/>
</dbReference>
<evidence type="ECO:0000256" key="4">
    <source>
        <dbReference type="ARBA" id="ARBA00022692"/>
    </source>
</evidence>
<evidence type="ECO:0000259" key="13">
    <source>
        <dbReference type="Pfam" id="PF07715"/>
    </source>
</evidence>
<evidence type="ECO:0000256" key="6">
    <source>
        <dbReference type="ARBA" id="ARBA00023136"/>
    </source>
</evidence>
<comment type="subcellular location">
    <subcellularLocation>
        <location evidence="1 8">Cell outer membrane</location>
        <topology evidence="1 8">Multi-pass membrane protein</topology>
    </subcellularLocation>
</comment>
<dbReference type="Proteomes" id="UP000808337">
    <property type="component" value="Unassembled WGS sequence"/>
</dbReference>
<keyword evidence="11" id="KW-0732">Signal</keyword>
<dbReference type="AlphaFoldDB" id="A0A9D7SVM0"/>
<keyword evidence="3 8" id="KW-1134">Transmembrane beta strand</keyword>
<keyword evidence="7 8" id="KW-0998">Cell outer membrane</keyword>
<dbReference type="SUPFAM" id="SSF56935">
    <property type="entry name" value="Porins"/>
    <property type="match status" value="1"/>
</dbReference>
<protein>
    <submittedName>
        <fullName evidence="14">TonB-dependent receptor</fullName>
    </submittedName>
</protein>
<comment type="caution">
    <text evidence="14">The sequence shown here is derived from an EMBL/GenBank/DDBJ whole genome shotgun (WGS) entry which is preliminary data.</text>
</comment>